<dbReference type="Pfam" id="PF01225">
    <property type="entry name" value="Mur_ligase"/>
    <property type="match status" value="1"/>
</dbReference>
<feature type="domain" description="Mur ligase N-terminal catalytic" evidence="15">
    <location>
        <begin position="14"/>
        <end position="110"/>
    </location>
</feature>
<evidence type="ECO:0000256" key="5">
    <source>
        <dbReference type="ARBA" id="ARBA00022598"/>
    </source>
</evidence>
<dbReference type="EC" id="6.3.2.8" evidence="3 14"/>
<dbReference type="GO" id="GO:0071555">
    <property type="term" value="P:cell wall organization"/>
    <property type="evidence" value="ECO:0007669"/>
    <property type="project" value="UniProtKB-KW"/>
</dbReference>
<evidence type="ECO:0000256" key="8">
    <source>
        <dbReference type="ARBA" id="ARBA00022840"/>
    </source>
</evidence>
<evidence type="ECO:0000256" key="3">
    <source>
        <dbReference type="ARBA" id="ARBA00012211"/>
    </source>
</evidence>
<dbReference type="NCBIfam" id="TIGR01082">
    <property type="entry name" value="murC"/>
    <property type="match status" value="1"/>
</dbReference>
<dbReference type="GO" id="GO:0005737">
    <property type="term" value="C:cytoplasm"/>
    <property type="evidence" value="ECO:0007669"/>
    <property type="project" value="UniProtKB-SubCell"/>
</dbReference>
<organism evidence="18 19">
    <name type="scientific">Litorivita pollutaquae</name>
    <dbReference type="NCBI Taxonomy" id="2200892"/>
    <lineage>
        <taxon>Bacteria</taxon>
        <taxon>Pseudomonadati</taxon>
        <taxon>Pseudomonadota</taxon>
        <taxon>Alphaproteobacteria</taxon>
        <taxon>Rhodobacterales</taxon>
        <taxon>Paracoccaceae</taxon>
        <taxon>Litorivita</taxon>
    </lineage>
</organism>
<dbReference type="Pfam" id="PF08245">
    <property type="entry name" value="Mur_ligase_M"/>
    <property type="match status" value="1"/>
</dbReference>
<feature type="binding site" evidence="14">
    <location>
        <begin position="118"/>
        <end position="124"/>
    </location>
    <ligand>
        <name>ATP</name>
        <dbReference type="ChEBI" id="CHEBI:30616"/>
    </ligand>
</feature>
<dbReference type="InterPro" id="IPR050061">
    <property type="entry name" value="MurCDEF_pg_biosynth"/>
</dbReference>
<dbReference type="GO" id="GO:0051301">
    <property type="term" value="P:cell division"/>
    <property type="evidence" value="ECO:0007669"/>
    <property type="project" value="UniProtKB-KW"/>
</dbReference>
<name>A0A2V4NFA9_9RHOB</name>
<evidence type="ECO:0000256" key="14">
    <source>
        <dbReference type="HAMAP-Rule" id="MF_00046"/>
    </source>
</evidence>
<keyword evidence="8 14" id="KW-0067">ATP-binding</keyword>
<evidence type="ECO:0000256" key="13">
    <source>
        <dbReference type="ARBA" id="ARBA00047833"/>
    </source>
</evidence>
<evidence type="ECO:0000259" key="15">
    <source>
        <dbReference type="Pfam" id="PF01225"/>
    </source>
</evidence>
<evidence type="ECO:0000256" key="6">
    <source>
        <dbReference type="ARBA" id="ARBA00022618"/>
    </source>
</evidence>
<evidence type="ECO:0000256" key="9">
    <source>
        <dbReference type="ARBA" id="ARBA00022960"/>
    </source>
</evidence>
<keyword evidence="7 14" id="KW-0547">Nucleotide-binding</keyword>
<dbReference type="GO" id="GO:0009252">
    <property type="term" value="P:peptidoglycan biosynthetic process"/>
    <property type="evidence" value="ECO:0007669"/>
    <property type="project" value="UniProtKB-UniRule"/>
</dbReference>
<comment type="similarity">
    <text evidence="14">Belongs to the MurCDEF family.</text>
</comment>
<dbReference type="SUPFAM" id="SSF51984">
    <property type="entry name" value="MurCD N-terminal domain"/>
    <property type="match status" value="1"/>
</dbReference>
<keyword evidence="5 14" id="KW-0436">Ligase</keyword>
<evidence type="ECO:0000256" key="11">
    <source>
        <dbReference type="ARBA" id="ARBA00023306"/>
    </source>
</evidence>
<keyword evidence="9 14" id="KW-0133">Cell shape</keyword>
<dbReference type="Gene3D" id="3.40.1190.10">
    <property type="entry name" value="Mur-like, catalytic domain"/>
    <property type="match status" value="1"/>
</dbReference>
<comment type="pathway">
    <text evidence="2 14">Cell wall biogenesis; peptidoglycan biosynthesis.</text>
</comment>
<protein>
    <recommendedName>
        <fullName evidence="3 14">UDP-N-acetylmuramate--L-alanine ligase</fullName>
        <ecNumber evidence="3 14">6.3.2.8</ecNumber>
    </recommendedName>
    <alternativeName>
        <fullName evidence="14">UDP-N-acetylmuramoyl-L-alanine synthetase</fullName>
    </alternativeName>
</protein>
<dbReference type="SUPFAM" id="SSF53623">
    <property type="entry name" value="MurD-like peptide ligases, catalytic domain"/>
    <property type="match status" value="1"/>
</dbReference>
<dbReference type="SUPFAM" id="SSF53244">
    <property type="entry name" value="MurD-like peptide ligases, peptide-binding domain"/>
    <property type="match status" value="1"/>
</dbReference>
<dbReference type="InterPro" id="IPR005758">
    <property type="entry name" value="UDP-N-AcMur_Ala_ligase_MurC"/>
</dbReference>
<keyword evidence="11 14" id="KW-0131">Cell cycle</keyword>
<dbReference type="InterPro" id="IPR036565">
    <property type="entry name" value="Mur-like_cat_sf"/>
</dbReference>
<sequence length="469" mass="50084">MNAATKLPGDVGPIHFVGIGGIGMSGIAEVLLNHGYTVQGSDLKTSKITERLVENGAHVFEGQRAENLEGAEVVVISSAIKPGNPELDEARRLGLPVVRRAEMLAELMRLKSNIAIAGTHGKTTTTTMMAELLVAGNFDPTVINGGVIHAYGSNARMGQGEWMVVEADESDGTFNRLPATIAIVTNIDPEHMEHWGDFDTLRQGFLDFVSNIPFYGLAVCCTDHPEVQTLVGKITDRRVVTYGFNAQADVRAVNLTYKAGVAHFDIALQSEDMVIEGCTLPMPGDHNVSNALSAVAVARHLGMKGEEIRAALAAFGGVNRRFTKVGEVGGVTIIDDYGHHPVEIAAVLKAARQATEGRVIAVHQPHRYSRLHSLFDDFCSCFNEADVVAIAEVFAAGEAPIEGAGRDDLVAGLIAHGHRHARALQSEDDLERLVREQAKPGDMVVCLGAGTISTWANNLPARLAKPSAG</sequence>
<dbReference type="EMBL" id="QFVT01000003">
    <property type="protein sequence ID" value="PYC48600.1"/>
    <property type="molecule type" value="Genomic_DNA"/>
</dbReference>
<keyword evidence="4 14" id="KW-0963">Cytoplasm</keyword>
<evidence type="ECO:0000256" key="12">
    <source>
        <dbReference type="ARBA" id="ARBA00023316"/>
    </source>
</evidence>
<dbReference type="HAMAP" id="MF_00046">
    <property type="entry name" value="MurC"/>
    <property type="match status" value="1"/>
</dbReference>
<dbReference type="Gene3D" id="3.40.50.720">
    <property type="entry name" value="NAD(P)-binding Rossmann-like Domain"/>
    <property type="match status" value="1"/>
</dbReference>
<evidence type="ECO:0000259" key="16">
    <source>
        <dbReference type="Pfam" id="PF02875"/>
    </source>
</evidence>
<dbReference type="Proteomes" id="UP000248012">
    <property type="component" value="Unassembled WGS sequence"/>
</dbReference>
<keyword evidence="6 14" id="KW-0132">Cell division</keyword>
<evidence type="ECO:0000313" key="18">
    <source>
        <dbReference type="EMBL" id="PYC48600.1"/>
    </source>
</evidence>
<dbReference type="GO" id="GO:0008360">
    <property type="term" value="P:regulation of cell shape"/>
    <property type="evidence" value="ECO:0007669"/>
    <property type="project" value="UniProtKB-KW"/>
</dbReference>
<proteinExistence type="inferred from homology"/>
<reference evidence="18 19" key="1">
    <citation type="submission" date="2018-05" db="EMBL/GenBank/DDBJ databases">
        <title>Oceanovita maritima gen. nov., sp. nov., a marine bacterium in the family Rhodobacteraceae isolated from surface seawater of Lundu port Xiamen, China.</title>
        <authorList>
            <person name="Hetharua B.H."/>
            <person name="Min D."/>
            <person name="Liao H."/>
            <person name="Tian Y."/>
        </authorList>
    </citation>
    <scope>NUCLEOTIDE SEQUENCE [LARGE SCALE GENOMIC DNA]</scope>
    <source>
        <strain evidence="18 19">FSX-11</strain>
    </source>
</reference>
<evidence type="ECO:0000256" key="7">
    <source>
        <dbReference type="ARBA" id="ARBA00022741"/>
    </source>
</evidence>
<dbReference type="RefSeq" id="WP_110795332.1">
    <property type="nucleotide sequence ID" value="NZ_KZ826482.1"/>
</dbReference>
<dbReference type="GO" id="GO:0005524">
    <property type="term" value="F:ATP binding"/>
    <property type="evidence" value="ECO:0007669"/>
    <property type="project" value="UniProtKB-UniRule"/>
</dbReference>
<keyword evidence="10 14" id="KW-0573">Peptidoglycan synthesis</keyword>
<evidence type="ECO:0000256" key="2">
    <source>
        <dbReference type="ARBA" id="ARBA00004752"/>
    </source>
</evidence>
<evidence type="ECO:0000256" key="1">
    <source>
        <dbReference type="ARBA" id="ARBA00004496"/>
    </source>
</evidence>
<dbReference type="Pfam" id="PF02875">
    <property type="entry name" value="Mur_ligase_C"/>
    <property type="match status" value="1"/>
</dbReference>
<keyword evidence="12 14" id="KW-0961">Cell wall biogenesis/degradation</keyword>
<dbReference type="InterPro" id="IPR013221">
    <property type="entry name" value="Mur_ligase_cen"/>
</dbReference>
<dbReference type="UniPathway" id="UPA00219"/>
<comment type="function">
    <text evidence="14">Cell wall formation.</text>
</comment>
<feature type="domain" description="Mur ligase C-terminal" evidence="16">
    <location>
        <begin position="320"/>
        <end position="450"/>
    </location>
</feature>
<dbReference type="InterPro" id="IPR004101">
    <property type="entry name" value="Mur_ligase_C"/>
</dbReference>
<feature type="domain" description="Mur ligase central" evidence="17">
    <location>
        <begin position="116"/>
        <end position="298"/>
    </location>
</feature>
<dbReference type="Gene3D" id="3.90.190.20">
    <property type="entry name" value="Mur ligase, C-terminal domain"/>
    <property type="match status" value="1"/>
</dbReference>
<evidence type="ECO:0000313" key="19">
    <source>
        <dbReference type="Proteomes" id="UP000248012"/>
    </source>
</evidence>
<dbReference type="GO" id="GO:0008763">
    <property type="term" value="F:UDP-N-acetylmuramate-L-alanine ligase activity"/>
    <property type="evidence" value="ECO:0007669"/>
    <property type="project" value="UniProtKB-UniRule"/>
</dbReference>
<accession>A0A2V4NFA9</accession>
<dbReference type="InterPro" id="IPR000713">
    <property type="entry name" value="Mur_ligase_N"/>
</dbReference>
<evidence type="ECO:0000256" key="4">
    <source>
        <dbReference type="ARBA" id="ARBA00022490"/>
    </source>
</evidence>
<dbReference type="OrthoDB" id="9804126at2"/>
<keyword evidence="19" id="KW-1185">Reference proteome</keyword>
<comment type="catalytic activity">
    <reaction evidence="13 14">
        <text>UDP-N-acetyl-alpha-D-muramate + L-alanine + ATP = UDP-N-acetyl-alpha-D-muramoyl-L-alanine + ADP + phosphate + H(+)</text>
        <dbReference type="Rhea" id="RHEA:23372"/>
        <dbReference type="ChEBI" id="CHEBI:15378"/>
        <dbReference type="ChEBI" id="CHEBI:30616"/>
        <dbReference type="ChEBI" id="CHEBI:43474"/>
        <dbReference type="ChEBI" id="CHEBI:57972"/>
        <dbReference type="ChEBI" id="CHEBI:70757"/>
        <dbReference type="ChEBI" id="CHEBI:83898"/>
        <dbReference type="ChEBI" id="CHEBI:456216"/>
        <dbReference type="EC" id="6.3.2.8"/>
    </reaction>
</comment>
<dbReference type="PANTHER" id="PTHR43445">
    <property type="entry name" value="UDP-N-ACETYLMURAMATE--L-ALANINE LIGASE-RELATED"/>
    <property type="match status" value="1"/>
</dbReference>
<dbReference type="PANTHER" id="PTHR43445:SF3">
    <property type="entry name" value="UDP-N-ACETYLMURAMATE--L-ALANINE LIGASE"/>
    <property type="match status" value="1"/>
</dbReference>
<comment type="caution">
    <text evidence="18">The sequence shown here is derived from an EMBL/GenBank/DDBJ whole genome shotgun (WGS) entry which is preliminary data.</text>
</comment>
<gene>
    <name evidence="14" type="primary">murC</name>
    <name evidence="18" type="ORF">DI396_06455</name>
</gene>
<dbReference type="InterPro" id="IPR036615">
    <property type="entry name" value="Mur_ligase_C_dom_sf"/>
</dbReference>
<evidence type="ECO:0000259" key="17">
    <source>
        <dbReference type="Pfam" id="PF08245"/>
    </source>
</evidence>
<comment type="subcellular location">
    <subcellularLocation>
        <location evidence="1 14">Cytoplasm</location>
    </subcellularLocation>
</comment>
<evidence type="ECO:0000256" key="10">
    <source>
        <dbReference type="ARBA" id="ARBA00022984"/>
    </source>
</evidence>
<dbReference type="AlphaFoldDB" id="A0A2V4NFA9"/>